<dbReference type="RefSeq" id="WP_183970638.1">
    <property type="nucleotide sequence ID" value="NZ_BAABEW010000013.1"/>
</dbReference>
<proteinExistence type="predicted"/>
<organism evidence="1 2">
    <name type="scientific">Quisquiliibacterium transsilvanicum</name>
    <dbReference type="NCBI Taxonomy" id="1549638"/>
    <lineage>
        <taxon>Bacteria</taxon>
        <taxon>Pseudomonadati</taxon>
        <taxon>Pseudomonadota</taxon>
        <taxon>Betaproteobacteria</taxon>
        <taxon>Burkholderiales</taxon>
        <taxon>Burkholderiaceae</taxon>
        <taxon>Quisquiliibacterium</taxon>
    </lineage>
</organism>
<evidence type="ECO:0008006" key="3">
    <source>
        <dbReference type="Google" id="ProtNLM"/>
    </source>
</evidence>
<protein>
    <recommendedName>
        <fullName evidence="3">Type II secretion system protein GspG C-terminal domain-containing protein</fullName>
    </recommendedName>
</protein>
<reference evidence="1 2" key="1">
    <citation type="submission" date="2020-08" db="EMBL/GenBank/DDBJ databases">
        <title>Genomic Encyclopedia of Type Strains, Phase IV (KMG-IV): sequencing the most valuable type-strain genomes for metagenomic binning, comparative biology and taxonomic classification.</title>
        <authorList>
            <person name="Goeker M."/>
        </authorList>
    </citation>
    <scope>NUCLEOTIDE SEQUENCE [LARGE SCALE GENOMIC DNA]</scope>
    <source>
        <strain evidence="1 2">DSM 29781</strain>
    </source>
</reference>
<comment type="caution">
    <text evidence="1">The sequence shown here is derived from an EMBL/GenBank/DDBJ whole genome shotgun (WGS) entry which is preliminary data.</text>
</comment>
<gene>
    <name evidence="1" type="ORF">HNQ70_003808</name>
</gene>
<accession>A0A7W8MAK5</accession>
<dbReference type="AlphaFoldDB" id="A0A7W8MAK5"/>
<keyword evidence="2" id="KW-1185">Reference proteome</keyword>
<dbReference type="EMBL" id="JACHGB010000008">
    <property type="protein sequence ID" value="MBB5273777.1"/>
    <property type="molecule type" value="Genomic_DNA"/>
</dbReference>
<sequence>MKASTSRAFALVAVAAVVAAVIAGLNLIRSPGEERERRIDARRVSELRTIANTVDLYWTREGRLPVSLDELRAAQLGGLHYEDPETSRPYEYRIIGEKGYELCAEFVRNPGEEGRHLYGDFWTHGAGRQCYRLDAKKVVR</sequence>
<evidence type="ECO:0000313" key="1">
    <source>
        <dbReference type="EMBL" id="MBB5273777.1"/>
    </source>
</evidence>
<dbReference type="Proteomes" id="UP000532440">
    <property type="component" value="Unassembled WGS sequence"/>
</dbReference>
<evidence type="ECO:0000313" key="2">
    <source>
        <dbReference type="Proteomes" id="UP000532440"/>
    </source>
</evidence>
<name>A0A7W8MAK5_9BURK</name>